<feature type="transmembrane region" description="Helical" evidence="10">
    <location>
        <begin position="49"/>
        <end position="67"/>
    </location>
</feature>
<dbReference type="Pfam" id="PF12911">
    <property type="entry name" value="OppC_N"/>
    <property type="match status" value="1"/>
</dbReference>
<keyword evidence="4 10" id="KW-0812">Transmembrane</keyword>
<keyword evidence="8 10" id="KW-0472">Membrane</keyword>
<dbReference type="PANTHER" id="PTHR43386">
    <property type="entry name" value="OLIGOPEPTIDE TRANSPORT SYSTEM PERMEASE PROTEIN APPC"/>
    <property type="match status" value="1"/>
</dbReference>
<evidence type="ECO:0000259" key="11">
    <source>
        <dbReference type="PROSITE" id="PS50928"/>
    </source>
</evidence>
<evidence type="ECO:0000256" key="9">
    <source>
        <dbReference type="ARBA" id="ARBA00024202"/>
    </source>
</evidence>
<feature type="transmembrane region" description="Helical" evidence="10">
    <location>
        <begin position="201"/>
        <end position="220"/>
    </location>
</feature>
<protein>
    <submittedName>
        <fullName evidence="12">Oligopeptide transport system permease protein</fullName>
    </submittedName>
</protein>
<accession>A0ABS2QDB3</accession>
<dbReference type="InterPro" id="IPR000515">
    <property type="entry name" value="MetI-like"/>
</dbReference>
<feature type="transmembrane region" description="Helical" evidence="10">
    <location>
        <begin position="255"/>
        <end position="284"/>
    </location>
</feature>
<comment type="similarity">
    <text evidence="9">Belongs to the binding-protein-dependent transport system permease family. OppBC subfamily.</text>
</comment>
<dbReference type="InterPro" id="IPR035906">
    <property type="entry name" value="MetI-like_sf"/>
</dbReference>
<dbReference type="PROSITE" id="PS50928">
    <property type="entry name" value="ABC_TM1"/>
    <property type="match status" value="1"/>
</dbReference>
<keyword evidence="5" id="KW-0571">Peptide transport</keyword>
<organism evidence="12 13">
    <name type="scientific">Sporolactobacillus spathodeae</name>
    <dbReference type="NCBI Taxonomy" id="1465502"/>
    <lineage>
        <taxon>Bacteria</taxon>
        <taxon>Bacillati</taxon>
        <taxon>Bacillota</taxon>
        <taxon>Bacilli</taxon>
        <taxon>Bacillales</taxon>
        <taxon>Sporolactobacillaceae</taxon>
        <taxon>Sporolactobacillus</taxon>
    </lineage>
</organism>
<evidence type="ECO:0000256" key="2">
    <source>
        <dbReference type="ARBA" id="ARBA00022448"/>
    </source>
</evidence>
<dbReference type="SUPFAM" id="SSF161098">
    <property type="entry name" value="MetI-like"/>
    <property type="match status" value="1"/>
</dbReference>
<evidence type="ECO:0000256" key="3">
    <source>
        <dbReference type="ARBA" id="ARBA00022475"/>
    </source>
</evidence>
<dbReference type="InterPro" id="IPR025966">
    <property type="entry name" value="OppC_N"/>
</dbReference>
<feature type="transmembrane region" description="Helical" evidence="10">
    <location>
        <begin position="142"/>
        <end position="165"/>
    </location>
</feature>
<dbReference type="CDD" id="cd06261">
    <property type="entry name" value="TM_PBP2"/>
    <property type="match status" value="1"/>
</dbReference>
<evidence type="ECO:0000256" key="6">
    <source>
        <dbReference type="ARBA" id="ARBA00022927"/>
    </source>
</evidence>
<evidence type="ECO:0000256" key="10">
    <source>
        <dbReference type="RuleBase" id="RU363032"/>
    </source>
</evidence>
<keyword evidence="3" id="KW-1003">Cell membrane</keyword>
<dbReference type="RefSeq" id="WP_205007476.1">
    <property type="nucleotide sequence ID" value="NZ_CBCRXA010000022.1"/>
</dbReference>
<evidence type="ECO:0000313" key="13">
    <source>
        <dbReference type="Proteomes" id="UP000823201"/>
    </source>
</evidence>
<sequence length="341" mass="38316">MEQNVGNCLPKECFDPLEEGYPEKIYLNRSNSVFRDSWRKLKRNRAAKLSFFFLLFFIFTAVLSIWWTPHDPIKQNINYSNLPPKMPGVEINGLNGTAIVANKRVDVYKKHGVPSSVHFLFGTDNFGRDVLSRLMVGIRNSLTIALLYVVLVLIIGVSYGLVSGYYGGQIDLILQRILEIISGIPNLVIMVLLLLVLKPGLFSIICSLSITGWTTMARVVRAETMKLKVEEFVLVARTLGESDFKVAIKHILPNIFGIILIQVMFNIPSAIFFEAFLSFIGLGLPAPNPSLGTMLNTGYQTYLYLPYLMWIPAIVLSIIMICFNLLADGLRDALDPKISYK</sequence>
<evidence type="ECO:0000256" key="7">
    <source>
        <dbReference type="ARBA" id="ARBA00022989"/>
    </source>
</evidence>
<feature type="domain" description="ABC transmembrane type-1" evidence="11">
    <location>
        <begin position="138"/>
        <end position="327"/>
    </location>
</feature>
<evidence type="ECO:0000256" key="1">
    <source>
        <dbReference type="ARBA" id="ARBA00004651"/>
    </source>
</evidence>
<name>A0ABS2QDB3_9BACL</name>
<dbReference type="Gene3D" id="1.10.3720.10">
    <property type="entry name" value="MetI-like"/>
    <property type="match status" value="1"/>
</dbReference>
<dbReference type="InterPro" id="IPR050366">
    <property type="entry name" value="BP-dependent_transpt_permease"/>
</dbReference>
<proteinExistence type="inferred from homology"/>
<dbReference type="EMBL" id="JAFBEV010000027">
    <property type="protein sequence ID" value="MBM7658932.1"/>
    <property type="molecule type" value="Genomic_DNA"/>
</dbReference>
<feature type="transmembrane region" description="Helical" evidence="10">
    <location>
        <begin position="304"/>
        <end position="327"/>
    </location>
</feature>
<evidence type="ECO:0000256" key="5">
    <source>
        <dbReference type="ARBA" id="ARBA00022856"/>
    </source>
</evidence>
<evidence type="ECO:0000256" key="4">
    <source>
        <dbReference type="ARBA" id="ARBA00022692"/>
    </source>
</evidence>
<comment type="subcellular location">
    <subcellularLocation>
        <location evidence="1 10">Cell membrane</location>
        <topology evidence="1 10">Multi-pass membrane protein</topology>
    </subcellularLocation>
</comment>
<reference evidence="12 13" key="1">
    <citation type="submission" date="2021-01" db="EMBL/GenBank/DDBJ databases">
        <title>Genomic Encyclopedia of Type Strains, Phase IV (KMG-IV): sequencing the most valuable type-strain genomes for metagenomic binning, comparative biology and taxonomic classification.</title>
        <authorList>
            <person name="Goeker M."/>
        </authorList>
    </citation>
    <scope>NUCLEOTIDE SEQUENCE [LARGE SCALE GENOMIC DNA]</scope>
    <source>
        <strain evidence="12 13">DSM 100968</strain>
    </source>
</reference>
<keyword evidence="7 10" id="KW-1133">Transmembrane helix</keyword>
<keyword evidence="2 10" id="KW-0813">Transport</keyword>
<dbReference type="Pfam" id="PF00528">
    <property type="entry name" value="BPD_transp_1"/>
    <property type="match status" value="1"/>
</dbReference>
<keyword evidence="13" id="KW-1185">Reference proteome</keyword>
<feature type="transmembrane region" description="Helical" evidence="10">
    <location>
        <begin position="177"/>
        <end position="195"/>
    </location>
</feature>
<comment type="caution">
    <text evidence="12">The sequence shown here is derived from an EMBL/GenBank/DDBJ whole genome shotgun (WGS) entry which is preliminary data.</text>
</comment>
<evidence type="ECO:0000313" key="12">
    <source>
        <dbReference type="EMBL" id="MBM7658932.1"/>
    </source>
</evidence>
<dbReference type="Proteomes" id="UP000823201">
    <property type="component" value="Unassembled WGS sequence"/>
</dbReference>
<keyword evidence="6" id="KW-0653">Protein transport</keyword>
<dbReference type="PANTHER" id="PTHR43386:SF24">
    <property type="entry name" value="OLIGOPEPTIDE TRANSPORT SYSTEM PERMEASE PROTEIN AMID"/>
    <property type="match status" value="1"/>
</dbReference>
<gene>
    <name evidence="12" type="ORF">JOC27_002395</name>
</gene>
<evidence type="ECO:0000256" key="8">
    <source>
        <dbReference type="ARBA" id="ARBA00023136"/>
    </source>
</evidence>